<dbReference type="InterPro" id="IPR002848">
    <property type="entry name" value="Translin_fam"/>
</dbReference>
<organism evidence="1">
    <name type="scientific">Auxenochlorella protothecoides</name>
    <name type="common">Green microalga</name>
    <name type="synonym">Chlorella protothecoides</name>
    <dbReference type="NCBI Taxonomy" id="3075"/>
    <lineage>
        <taxon>Eukaryota</taxon>
        <taxon>Viridiplantae</taxon>
        <taxon>Chlorophyta</taxon>
        <taxon>core chlorophytes</taxon>
        <taxon>Trebouxiophyceae</taxon>
        <taxon>Chlorellales</taxon>
        <taxon>Chlorellaceae</taxon>
        <taxon>Auxenochlorella</taxon>
    </lineage>
</organism>
<dbReference type="GO" id="GO:0043565">
    <property type="term" value="F:sequence-specific DNA binding"/>
    <property type="evidence" value="ECO:0007669"/>
    <property type="project" value="InterPro"/>
</dbReference>
<dbReference type="PANTHER" id="PTHR10741">
    <property type="entry name" value="TRANSLIN AND TRANSLIN ASSOCIATED PROTEIN X"/>
    <property type="match status" value="1"/>
</dbReference>
<proteinExistence type="predicted"/>
<protein>
    <recommendedName>
        <fullName evidence="3">Translin-associated protein X</fullName>
    </recommendedName>
</protein>
<evidence type="ECO:0000313" key="2">
    <source>
        <dbReference type="EMBL" id="JAT75885.1"/>
    </source>
</evidence>
<name>A0A1D1ZPS1_AUXPR</name>
<dbReference type="CDD" id="cd14820">
    <property type="entry name" value="TRAX"/>
    <property type="match status" value="1"/>
</dbReference>
<sequence length="259" mass="29408">MQHRIPQSRSSIGPPPAICTFQQRRPRSIQERRSTMAEGVPRKQSSLMDLVDFEALEKQIRGYDEQRERVIKRSRDIQKAAKQAIFSLHRGENDQAAARLQQAEKAAEELLPVIKESPGLRYGSFSNAMEEYAEAVVFKGYLEEGRLPPSSSVQYVETEEYLGGVLDFTGELNRYAILRATKRDVVAVQQAKDLVESIFFAFIQFDLRNGSLRKKYDALKYCLRKLENTLYELSLTAAGLTSKPEDIPEPQADGAMQDE</sequence>
<dbReference type="EMBL" id="GDKF01002737">
    <property type="protein sequence ID" value="JAT75885.1"/>
    <property type="molecule type" value="Transcribed_RNA"/>
</dbReference>
<reference evidence="1" key="1">
    <citation type="submission" date="2015-08" db="EMBL/GenBank/DDBJ databases">
        <authorList>
            <person name="Babu N.S."/>
            <person name="Beckwith C.J."/>
            <person name="Beseler K.G."/>
            <person name="Brison A."/>
            <person name="Carone J.V."/>
            <person name="Caskin T.P."/>
            <person name="Diamond M."/>
            <person name="Durham M.E."/>
            <person name="Foxe J.M."/>
            <person name="Go M."/>
            <person name="Henderson B.A."/>
            <person name="Jones I.B."/>
            <person name="McGettigan J.A."/>
            <person name="Micheletti S.J."/>
            <person name="Nasrallah M.E."/>
            <person name="Ortiz D."/>
            <person name="Piller C.R."/>
            <person name="Privatt S.R."/>
            <person name="Schneider S.L."/>
            <person name="Sharp S."/>
            <person name="Smith T.C."/>
            <person name="Stanton J.D."/>
            <person name="Ullery H.E."/>
            <person name="Wilson R.J."/>
            <person name="Serrano M.G."/>
            <person name="Buck G."/>
            <person name="Lee V."/>
            <person name="Wang Y."/>
            <person name="Carvalho R."/>
            <person name="Voegtly L."/>
            <person name="Shi R."/>
            <person name="Duckworth R."/>
            <person name="Johnson A."/>
            <person name="Loviza R."/>
            <person name="Walstead R."/>
            <person name="Shah Z."/>
            <person name="Kiflezghi M."/>
            <person name="Wade K."/>
            <person name="Ball S.L."/>
            <person name="Bradley K.W."/>
            <person name="Asai D.J."/>
            <person name="Bowman C.A."/>
            <person name="Russell D.A."/>
            <person name="Pope W.H."/>
            <person name="Jacobs-Sera D."/>
            <person name="Hendrix R.W."/>
            <person name="Hatfull G.F."/>
        </authorList>
    </citation>
    <scope>NUCLEOTIDE SEQUENCE</scope>
</reference>
<evidence type="ECO:0000313" key="1">
    <source>
        <dbReference type="EMBL" id="JAT68725.1"/>
    </source>
</evidence>
<dbReference type="InterPro" id="IPR036081">
    <property type="entry name" value="Translin_sf"/>
</dbReference>
<dbReference type="AlphaFoldDB" id="A0A1D1ZPS1"/>
<evidence type="ECO:0008006" key="3">
    <source>
        <dbReference type="Google" id="ProtNLM"/>
    </source>
</evidence>
<dbReference type="EMBL" id="GDKF01009897">
    <property type="protein sequence ID" value="JAT68725.1"/>
    <property type="molecule type" value="Transcribed_RNA"/>
</dbReference>
<dbReference type="Pfam" id="PF01997">
    <property type="entry name" value="Translin"/>
    <property type="match status" value="1"/>
</dbReference>
<gene>
    <name evidence="2" type="ORF">g.48013</name>
    <name evidence="1" type="ORF">g.48014</name>
</gene>
<dbReference type="SUPFAM" id="SSF74784">
    <property type="entry name" value="Translin"/>
    <property type="match status" value="1"/>
</dbReference>
<dbReference type="Gene3D" id="1.20.58.2140">
    <property type="match status" value="1"/>
</dbReference>
<accession>A0A1D1ZPS1</accession>